<evidence type="ECO:0000313" key="7">
    <source>
        <dbReference type="Proteomes" id="UP000252733"/>
    </source>
</evidence>
<comment type="caution">
    <text evidence="6">The sequence shown here is derived from an EMBL/GenBank/DDBJ whole genome shotgun (WGS) entry which is preliminary data.</text>
</comment>
<evidence type="ECO:0000313" key="6">
    <source>
        <dbReference type="EMBL" id="RCW39311.1"/>
    </source>
</evidence>
<dbReference type="Pfam" id="PF00160">
    <property type="entry name" value="Pro_isomerase"/>
    <property type="match status" value="2"/>
</dbReference>
<dbReference type="PANTHER" id="PTHR45625">
    <property type="entry name" value="PEPTIDYL-PROLYL CIS-TRANS ISOMERASE-RELATED"/>
    <property type="match status" value="1"/>
</dbReference>
<feature type="domain" description="PPIase cyclophilin-type" evidence="5">
    <location>
        <begin position="26"/>
        <end position="265"/>
    </location>
</feature>
<keyword evidence="4" id="KW-0732">Signal</keyword>
<dbReference type="Proteomes" id="UP000252733">
    <property type="component" value="Unassembled WGS sequence"/>
</dbReference>
<dbReference type="SUPFAM" id="SSF50891">
    <property type="entry name" value="Cyclophilin-like"/>
    <property type="match status" value="2"/>
</dbReference>
<name>A0A2T0XQS8_9BACT</name>
<dbReference type="AlphaFoldDB" id="A0A2T0XQS8"/>
<accession>A0A2T0XQS8</accession>
<reference evidence="6 7" key="1">
    <citation type="submission" date="2018-07" db="EMBL/GenBank/DDBJ databases">
        <title>Freshwater and sediment microbial communities from various areas in North America, analyzing microbe dynamics in response to fracking.</title>
        <authorList>
            <person name="Lamendella R."/>
        </authorList>
    </citation>
    <scope>NUCLEOTIDE SEQUENCE [LARGE SCALE GENOMIC DNA]</scope>
    <source>
        <strain evidence="6 7">160A</strain>
    </source>
</reference>
<dbReference type="Gene3D" id="2.40.100.10">
    <property type="entry name" value="Cyclophilin-like"/>
    <property type="match status" value="1"/>
</dbReference>
<evidence type="ECO:0000256" key="3">
    <source>
        <dbReference type="ARBA" id="ARBA00023235"/>
    </source>
</evidence>
<dbReference type="STRING" id="1168289.GCA_000259075_00226"/>
<dbReference type="InterPro" id="IPR029000">
    <property type="entry name" value="Cyclophilin-like_dom_sf"/>
</dbReference>
<dbReference type="GO" id="GO:0003755">
    <property type="term" value="F:peptidyl-prolyl cis-trans isomerase activity"/>
    <property type="evidence" value="ECO:0007669"/>
    <property type="project" value="UniProtKB-KW"/>
</dbReference>
<dbReference type="InterPro" id="IPR002130">
    <property type="entry name" value="Cyclophilin-type_PPIase_dom"/>
</dbReference>
<dbReference type="PANTHER" id="PTHR45625:SF4">
    <property type="entry name" value="PEPTIDYLPROLYL ISOMERASE DOMAIN AND WD REPEAT-CONTAINING PROTEIN 1"/>
    <property type="match status" value="1"/>
</dbReference>
<gene>
    <name evidence="6" type="ORF">DFO77_10180</name>
</gene>
<keyword evidence="3 6" id="KW-0413">Isomerase</keyword>
<dbReference type="EMBL" id="QPIZ01000001">
    <property type="protein sequence ID" value="RCW39311.1"/>
    <property type="molecule type" value="Genomic_DNA"/>
</dbReference>
<sequence length="272" mass="31575">MMRLLFIFLFATSFFFLSETASGQEYTHYVLIKTNLGNMKVKLYNDTPNHRNEFLKLVNSDHFDGTLFYRVIQNFVIQGGSSDSRNAPAGKHIGYGNSAVMIDAETHDHHFHKKGALCAPRQPEDVNHFKMSDISQFYIVKGRVWTDEQLDIIEKNNNIPIKNRLKREFYVPRKEELDRLKKEDPHAFNELLRDIKQKINFEYSLSDYIEFSDAQREAYTSIGGLPDLDGDYTVFGEVVEGFDVIDKIAALKTDKNDRPYTDVVIRVEEIMQ</sequence>
<keyword evidence="7" id="KW-1185">Reference proteome</keyword>
<organism evidence="6 7">
    <name type="scientific">Marinilabilia salmonicolor</name>
    <dbReference type="NCBI Taxonomy" id="989"/>
    <lineage>
        <taxon>Bacteria</taxon>
        <taxon>Pseudomonadati</taxon>
        <taxon>Bacteroidota</taxon>
        <taxon>Bacteroidia</taxon>
        <taxon>Marinilabiliales</taxon>
        <taxon>Marinilabiliaceae</taxon>
        <taxon>Marinilabilia</taxon>
    </lineage>
</organism>
<dbReference type="EC" id="5.2.1.8" evidence="1"/>
<evidence type="ECO:0000256" key="4">
    <source>
        <dbReference type="SAM" id="SignalP"/>
    </source>
</evidence>
<evidence type="ECO:0000256" key="1">
    <source>
        <dbReference type="ARBA" id="ARBA00013194"/>
    </source>
</evidence>
<evidence type="ECO:0000259" key="5">
    <source>
        <dbReference type="PROSITE" id="PS50072"/>
    </source>
</evidence>
<dbReference type="RefSeq" id="WP_258176575.1">
    <property type="nucleotide sequence ID" value="NZ_PVTS01000003.1"/>
</dbReference>
<dbReference type="InterPro" id="IPR044666">
    <property type="entry name" value="Cyclophilin_A-like"/>
</dbReference>
<evidence type="ECO:0000256" key="2">
    <source>
        <dbReference type="ARBA" id="ARBA00023110"/>
    </source>
</evidence>
<proteinExistence type="predicted"/>
<feature type="chain" id="PRO_5030056699" description="peptidylprolyl isomerase" evidence="4">
    <location>
        <begin position="24"/>
        <end position="272"/>
    </location>
</feature>
<dbReference type="PROSITE" id="PS50072">
    <property type="entry name" value="CSA_PPIASE_2"/>
    <property type="match status" value="1"/>
</dbReference>
<keyword evidence="2" id="KW-0697">Rotamase</keyword>
<feature type="signal peptide" evidence="4">
    <location>
        <begin position="1"/>
        <end position="23"/>
    </location>
</feature>
<protein>
    <recommendedName>
        <fullName evidence="1">peptidylprolyl isomerase</fullName>
        <ecNumber evidence="1">5.2.1.8</ecNumber>
    </recommendedName>
</protein>